<keyword evidence="1" id="KW-0805">Transcription regulation</keyword>
<dbReference type="RefSeq" id="WP_380583522.1">
    <property type="nucleotide sequence ID" value="NZ_JBHSQJ010000060.1"/>
</dbReference>
<sequence length="327" mass="35312">MLRFEVGAEDLVRSRFALSPAFELANLLRLLGHHEGRPLPPAWRERLRRPFERLRREPSVQAALALHNDRFGADFVAIPPRGMAQTWADDLAAIRSAPPEAARREIERCLAARPETSPAARAVLAADDAVEQVAAALDLAWQELLAPDWPLLRAVCERDVVHRAAQLGGQGWAAALEGLHENVRWHDGGIEIPPFDARSTYPLRGEGLLLIPSAFVWPGVAAHHDPPWPCTLIYPARGIAALWESAAPVSPDALSALLGRSRARVLAALDSPASTTQLARSLGFAPGAVADHLAVLRAAGLLTRARAGRSVLYRRTPMGEALMGAAG</sequence>
<evidence type="ECO:0000313" key="5">
    <source>
        <dbReference type="EMBL" id="MFC5908529.1"/>
    </source>
</evidence>
<dbReference type="Gene3D" id="1.10.10.10">
    <property type="entry name" value="Winged helix-like DNA-binding domain superfamily/Winged helix DNA-binding domain"/>
    <property type="match status" value="1"/>
</dbReference>
<dbReference type="Pfam" id="PF19361">
    <property type="entry name" value="DUF5937"/>
    <property type="match status" value="1"/>
</dbReference>
<dbReference type="InterPro" id="IPR011991">
    <property type="entry name" value="ArsR-like_HTH"/>
</dbReference>
<dbReference type="InterPro" id="IPR051011">
    <property type="entry name" value="Metal_resp_trans_reg"/>
</dbReference>
<evidence type="ECO:0000256" key="2">
    <source>
        <dbReference type="ARBA" id="ARBA00023125"/>
    </source>
</evidence>
<dbReference type="PROSITE" id="PS50987">
    <property type="entry name" value="HTH_ARSR_2"/>
    <property type="match status" value="1"/>
</dbReference>
<proteinExistence type="predicted"/>
<keyword evidence="3" id="KW-0804">Transcription</keyword>
<dbReference type="PANTHER" id="PTHR43132">
    <property type="entry name" value="ARSENICAL RESISTANCE OPERON REPRESSOR ARSR-RELATED"/>
    <property type="match status" value="1"/>
</dbReference>
<feature type="domain" description="HTH arsR-type" evidence="4">
    <location>
        <begin position="242"/>
        <end position="327"/>
    </location>
</feature>
<dbReference type="PANTHER" id="PTHR43132:SF6">
    <property type="entry name" value="HTH-TYPE TRANSCRIPTIONAL REPRESSOR CZRA"/>
    <property type="match status" value="1"/>
</dbReference>
<dbReference type="InterPro" id="IPR036388">
    <property type="entry name" value="WH-like_DNA-bd_sf"/>
</dbReference>
<keyword evidence="6" id="KW-1185">Reference proteome</keyword>
<dbReference type="SMART" id="SM00418">
    <property type="entry name" value="HTH_ARSR"/>
    <property type="match status" value="1"/>
</dbReference>
<dbReference type="InterPro" id="IPR036390">
    <property type="entry name" value="WH_DNA-bd_sf"/>
</dbReference>
<dbReference type="EMBL" id="JBHSQJ010000060">
    <property type="protein sequence ID" value="MFC5908529.1"/>
    <property type="molecule type" value="Genomic_DNA"/>
</dbReference>
<name>A0ABW1G1T4_9ACTN</name>
<evidence type="ECO:0000313" key="6">
    <source>
        <dbReference type="Proteomes" id="UP001596174"/>
    </source>
</evidence>
<evidence type="ECO:0000259" key="4">
    <source>
        <dbReference type="PROSITE" id="PS50987"/>
    </source>
</evidence>
<dbReference type="InterPro" id="IPR001845">
    <property type="entry name" value="HTH_ArsR_DNA-bd_dom"/>
</dbReference>
<evidence type="ECO:0000256" key="1">
    <source>
        <dbReference type="ARBA" id="ARBA00023015"/>
    </source>
</evidence>
<dbReference type="CDD" id="cd00090">
    <property type="entry name" value="HTH_ARSR"/>
    <property type="match status" value="1"/>
</dbReference>
<organism evidence="5 6">
    <name type="scientific">Streptacidiphilus monticola</name>
    <dbReference type="NCBI Taxonomy" id="2161674"/>
    <lineage>
        <taxon>Bacteria</taxon>
        <taxon>Bacillati</taxon>
        <taxon>Actinomycetota</taxon>
        <taxon>Actinomycetes</taxon>
        <taxon>Kitasatosporales</taxon>
        <taxon>Streptomycetaceae</taxon>
        <taxon>Streptacidiphilus</taxon>
    </lineage>
</organism>
<evidence type="ECO:0000256" key="3">
    <source>
        <dbReference type="ARBA" id="ARBA00023163"/>
    </source>
</evidence>
<dbReference type="Pfam" id="PF12840">
    <property type="entry name" value="HTH_20"/>
    <property type="match status" value="1"/>
</dbReference>
<accession>A0ABW1G1T4</accession>
<reference evidence="6" key="1">
    <citation type="journal article" date="2019" name="Int. J. Syst. Evol. Microbiol.">
        <title>The Global Catalogue of Microorganisms (GCM) 10K type strain sequencing project: providing services to taxonomists for standard genome sequencing and annotation.</title>
        <authorList>
            <consortium name="The Broad Institute Genomics Platform"/>
            <consortium name="The Broad Institute Genome Sequencing Center for Infectious Disease"/>
            <person name="Wu L."/>
            <person name="Ma J."/>
        </authorList>
    </citation>
    <scope>NUCLEOTIDE SEQUENCE [LARGE SCALE GENOMIC DNA]</scope>
    <source>
        <strain evidence="6">JCM 4816</strain>
    </source>
</reference>
<dbReference type="InterPro" id="IPR045981">
    <property type="entry name" value="DUF5937"/>
</dbReference>
<dbReference type="Proteomes" id="UP001596174">
    <property type="component" value="Unassembled WGS sequence"/>
</dbReference>
<dbReference type="SUPFAM" id="SSF46785">
    <property type="entry name" value="Winged helix' DNA-binding domain"/>
    <property type="match status" value="1"/>
</dbReference>
<keyword evidence="2" id="KW-0238">DNA-binding</keyword>
<gene>
    <name evidence="5" type="ORF">ACFP3V_15070</name>
</gene>
<protein>
    <submittedName>
        <fullName evidence="5">DUF5937 family protein</fullName>
    </submittedName>
</protein>
<comment type="caution">
    <text evidence="5">The sequence shown here is derived from an EMBL/GenBank/DDBJ whole genome shotgun (WGS) entry which is preliminary data.</text>
</comment>